<gene>
    <name evidence="9" type="ORF">EV212_10220</name>
</gene>
<evidence type="ECO:0000256" key="6">
    <source>
        <dbReference type="ARBA" id="ARBA00023136"/>
    </source>
</evidence>
<comment type="subcellular location">
    <subcellularLocation>
        <location evidence="2">Membrane</location>
        <topology evidence="2">Multi-pass membrane protein</topology>
    </subcellularLocation>
</comment>
<dbReference type="GO" id="GO:0006508">
    <property type="term" value="P:proteolysis"/>
    <property type="evidence" value="ECO:0007669"/>
    <property type="project" value="InterPro"/>
</dbReference>
<dbReference type="EMBL" id="SLXA01000002">
    <property type="protein sequence ID" value="TCO85706.1"/>
    <property type="molecule type" value="Genomic_DNA"/>
</dbReference>
<keyword evidence="4 7" id="KW-0812">Transmembrane</keyword>
<sequence length="327" mass="37367">MVGSISLILFLIFAVLLQIVVHEAGHLVFGLMTGYKFVSFTILNIRIYKRDKKLTVGLSPVIGAGGQAAMEPNFSESDNIPVFWYNAGGTVFNLLLSFLAGWFVLWLNDESFIRTFFVAIAIVGLFFAVSNGIPMRTHLQTNDAYNILMMINNPSAKRAFYRIMKINAFGMEERIILDYPAILFSDLPENDYNNPLICCFAIDKIFYFLELEEYQKALDICNEMLKAKNIPGIYKNEATCEKQFCEIMLGITSTNKPYFLKKSTTKARLVPLASYHTQYSYAAFISHDKDKAEKILNSFERDCKKSCNRGIITHERYIFNLLKQRSV</sequence>
<dbReference type="Proteomes" id="UP000295711">
    <property type="component" value="Unassembled WGS sequence"/>
</dbReference>
<evidence type="ECO:0000313" key="9">
    <source>
        <dbReference type="EMBL" id="TCO85706.1"/>
    </source>
</evidence>
<dbReference type="AlphaFoldDB" id="A0A4V2SDX3"/>
<proteinExistence type="inferred from homology"/>
<evidence type="ECO:0000256" key="5">
    <source>
        <dbReference type="ARBA" id="ARBA00022989"/>
    </source>
</evidence>
<protein>
    <submittedName>
        <fullName evidence="9">Peptidase M50-like protein</fullName>
    </submittedName>
</protein>
<dbReference type="Pfam" id="PF02163">
    <property type="entry name" value="Peptidase_M50"/>
    <property type="match status" value="1"/>
</dbReference>
<feature type="transmembrane region" description="Helical" evidence="7">
    <location>
        <begin position="111"/>
        <end position="129"/>
    </location>
</feature>
<dbReference type="InterPro" id="IPR008915">
    <property type="entry name" value="Peptidase_M50"/>
</dbReference>
<evidence type="ECO:0000259" key="8">
    <source>
        <dbReference type="Pfam" id="PF02163"/>
    </source>
</evidence>
<dbReference type="RefSeq" id="WP_006060456.1">
    <property type="nucleotide sequence ID" value="NZ_JANKAQ010000001.1"/>
</dbReference>
<feature type="transmembrane region" description="Helical" evidence="7">
    <location>
        <begin position="27"/>
        <end position="45"/>
    </location>
</feature>
<keyword evidence="5 7" id="KW-1133">Transmembrane helix</keyword>
<comment type="similarity">
    <text evidence="3">Belongs to the peptidase M50B family.</text>
</comment>
<evidence type="ECO:0000313" key="10">
    <source>
        <dbReference type="Proteomes" id="UP000295711"/>
    </source>
</evidence>
<name>A0A4V2SDX3_9FIRM</name>
<organism evidence="9 10">
    <name type="scientific">Frisingicoccus caecimuris</name>
    <dbReference type="NCBI Taxonomy" id="1796636"/>
    <lineage>
        <taxon>Bacteria</taxon>
        <taxon>Bacillati</taxon>
        <taxon>Bacillota</taxon>
        <taxon>Clostridia</taxon>
        <taxon>Lachnospirales</taxon>
        <taxon>Lachnospiraceae</taxon>
        <taxon>Frisingicoccus</taxon>
    </lineage>
</organism>
<keyword evidence="10" id="KW-1185">Reference proteome</keyword>
<feature type="transmembrane region" description="Helical" evidence="7">
    <location>
        <begin position="83"/>
        <end position="105"/>
    </location>
</feature>
<comment type="caution">
    <text evidence="9">The sequence shown here is derived from an EMBL/GenBank/DDBJ whole genome shotgun (WGS) entry which is preliminary data.</text>
</comment>
<dbReference type="OrthoDB" id="1069985at2"/>
<evidence type="ECO:0000256" key="1">
    <source>
        <dbReference type="ARBA" id="ARBA00001947"/>
    </source>
</evidence>
<evidence type="ECO:0000256" key="3">
    <source>
        <dbReference type="ARBA" id="ARBA00007931"/>
    </source>
</evidence>
<accession>A0A4V2SDX3</accession>
<dbReference type="GO" id="GO:0016020">
    <property type="term" value="C:membrane"/>
    <property type="evidence" value="ECO:0007669"/>
    <property type="project" value="UniProtKB-SubCell"/>
</dbReference>
<evidence type="ECO:0000256" key="2">
    <source>
        <dbReference type="ARBA" id="ARBA00004141"/>
    </source>
</evidence>
<comment type="cofactor">
    <cofactor evidence="1">
        <name>Zn(2+)</name>
        <dbReference type="ChEBI" id="CHEBI:29105"/>
    </cofactor>
</comment>
<reference evidence="9 10" key="1">
    <citation type="submission" date="2019-03" db="EMBL/GenBank/DDBJ databases">
        <title>Genomic Encyclopedia of Type Strains, Phase IV (KMG-IV): sequencing the most valuable type-strain genomes for metagenomic binning, comparative biology and taxonomic classification.</title>
        <authorList>
            <person name="Goeker M."/>
        </authorList>
    </citation>
    <scope>NUCLEOTIDE SEQUENCE [LARGE SCALE GENOMIC DNA]</scope>
    <source>
        <strain evidence="9 10">DSM 28559</strain>
    </source>
</reference>
<dbReference type="CDD" id="cd05709">
    <property type="entry name" value="S2P-M50"/>
    <property type="match status" value="1"/>
</dbReference>
<evidence type="ECO:0000256" key="7">
    <source>
        <dbReference type="SAM" id="Phobius"/>
    </source>
</evidence>
<evidence type="ECO:0000256" key="4">
    <source>
        <dbReference type="ARBA" id="ARBA00022692"/>
    </source>
</evidence>
<feature type="domain" description="Peptidase M50" evidence="8">
    <location>
        <begin position="11"/>
        <end position="120"/>
    </location>
</feature>
<keyword evidence="6 7" id="KW-0472">Membrane</keyword>